<name>A0A438LZ47_9ACTN</name>
<comment type="caution">
    <text evidence="4">The sequence shown here is derived from an EMBL/GenBank/DDBJ whole genome shotgun (WGS) entry which is preliminary data.</text>
</comment>
<dbReference type="PROSITE" id="PS00455">
    <property type="entry name" value="AMP_BINDING"/>
    <property type="match status" value="1"/>
</dbReference>
<dbReference type="GO" id="GO:0006631">
    <property type="term" value="P:fatty acid metabolic process"/>
    <property type="evidence" value="ECO:0007669"/>
    <property type="project" value="TreeGrafter"/>
</dbReference>
<dbReference type="GO" id="GO:0031956">
    <property type="term" value="F:medium-chain fatty acid-CoA ligase activity"/>
    <property type="evidence" value="ECO:0007669"/>
    <property type="project" value="TreeGrafter"/>
</dbReference>
<protein>
    <submittedName>
        <fullName evidence="4">Malonyl-CoA/methylmalonyl-CoA synthetase</fullName>
    </submittedName>
</protein>
<dbReference type="EMBL" id="SAUN01000001">
    <property type="protein sequence ID" value="RVX38790.1"/>
    <property type="molecule type" value="Genomic_DNA"/>
</dbReference>
<dbReference type="SUPFAM" id="SSF56801">
    <property type="entry name" value="Acetyl-CoA synthetase-like"/>
    <property type="match status" value="1"/>
</dbReference>
<dbReference type="Proteomes" id="UP000284824">
    <property type="component" value="Unassembled WGS sequence"/>
</dbReference>
<dbReference type="Pfam" id="PF00501">
    <property type="entry name" value="AMP-binding"/>
    <property type="match status" value="1"/>
</dbReference>
<dbReference type="InterPro" id="IPR045851">
    <property type="entry name" value="AMP-bd_C_sf"/>
</dbReference>
<dbReference type="PANTHER" id="PTHR43201:SF8">
    <property type="entry name" value="ACYL-COA SYNTHETASE FAMILY MEMBER 3"/>
    <property type="match status" value="1"/>
</dbReference>
<dbReference type="Gene3D" id="3.30.300.30">
    <property type="match status" value="1"/>
</dbReference>
<feature type="domain" description="AMP-dependent synthetase/ligase" evidence="2">
    <location>
        <begin position="45"/>
        <end position="387"/>
    </location>
</feature>
<dbReference type="InterPro" id="IPR042099">
    <property type="entry name" value="ANL_N_sf"/>
</dbReference>
<dbReference type="Gene3D" id="3.40.50.12780">
    <property type="entry name" value="N-terminal domain of ligase-like"/>
    <property type="match status" value="1"/>
</dbReference>
<reference evidence="4 5" key="1">
    <citation type="submission" date="2019-01" db="EMBL/GenBank/DDBJ databases">
        <title>Sequencing the genomes of 1000 actinobacteria strains.</title>
        <authorList>
            <person name="Klenk H.-P."/>
        </authorList>
    </citation>
    <scope>NUCLEOTIDE SEQUENCE [LARGE SCALE GENOMIC DNA]</scope>
    <source>
        <strain evidence="4 5">DSM 43925</strain>
    </source>
</reference>
<accession>A0A438LZ47</accession>
<proteinExistence type="inferred from homology"/>
<dbReference type="InterPro" id="IPR020845">
    <property type="entry name" value="AMP-binding_CS"/>
</dbReference>
<evidence type="ECO:0000259" key="2">
    <source>
        <dbReference type="Pfam" id="PF00501"/>
    </source>
</evidence>
<sequence length="529" mass="55735">MDDLGRAAWERHMDDLRRAAWERHVEDDVAGVLAGLAEGTLGEAFQRTARLRPDAVAIQVDDDALTHAELDRHAAAVAGWLRGRLPAGARVVIAAPNGVALVTAYAGVVRAGCVAVLASPALTERELRHLVADAGAEAAFATGASHEALARIGPPLRVLVALDGTGFHDVLACGLARDPEPIPSSSPALLAYTSGTTGTPKGVPLSHANLLSSIRAALAAWRWTADDVLVHALPLTHQHGLGGVHAALLTGSRTRVLARFDARRLVETVAEEGASVLFAVPAMYERLAELPGVTDLRRLRLAVCGSAPLSPELARRAAAVIGQVPLERYGTTESGLNVSNPLGGPRVPGTVGLPLPGVELRICDAAGRDVAEGEIVLRGPQVFTGYWNRPEATAEAFHPGGWFRTGDLGRIDPATGHLMINGRSKELVITGGLNVYPREVELVLEKHPGVAEAAVAGLPSPRWGEEVTAWVVTAGHSPAVTGDALIAFARTRLAPYKCPKRVFFVEALPRNAMGKIVRRDLPAPSAHDS</sequence>
<dbReference type="InterPro" id="IPR025110">
    <property type="entry name" value="AMP-bd_C"/>
</dbReference>
<feature type="domain" description="AMP-binding enzyme C-terminal" evidence="3">
    <location>
        <begin position="439"/>
        <end position="515"/>
    </location>
</feature>
<keyword evidence="5" id="KW-1185">Reference proteome</keyword>
<comment type="similarity">
    <text evidence="1">Belongs to the ATP-dependent AMP-binding enzyme family.</text>
</comment>
<dbReference type="PANTHER" id="PTHR43201">
    <property type="entry name" value="ACYL-COA SYNTHETASE"/>
    <property type="match status" value="1"/>
</dbReference>
<evidence type="ECO:0000259" key="3">
    <source>
        <dbReference type="Pfam" id="PF13193"/>
    </source>
</evidence>
<dbReference type="AlphaFoldDB" id="A0A438LZ47"/>
<gene>
    <name evidence="4" type="ORF">EDD27_1118</name>
</gene>
<organism evidence="4 5">
    <name type="scientific">Nonomuraea polychroma</name>
    <dbReference type="NCBI Taxonomy" id="46176"/>
    <lineage>
        <taxon>Bacteria</taxon>
        <taxon>Bacillati</taxon>
        <taxon>Actinomycetota</taxon>
        <taxon>Actinomycetes</taxon>
        <taxon>Streptosporangiales</taxon>
        <taxon>Streptosporangiaceae</taxon>
        <taxon>Nonomuraea</taxon>
    </lineage>
</organism>
<dbReference type="Pfam" id="PF13193">
    <property type="entry name" value="AMP-binding_C"/>
    <property type="match status" value="1"/>
</dbReference>
<dbReference type="InterPro" id="IPR000873">
    <property type="entry name" value="AMP-dep_synth/lig_dom"/>
</dbReference>
<evidence type="ECO:0000313" key="4">
    <source>
        <dbReference type="EMBL" id="RVX38790.1"/>
    </source>
</evidence>
<evidence type="ECO:0000256" key="1">
    <source>
        <dbReference type="ARBA" id="ARBA00006432"/>
    </source>
</evidence>
<evidence type="ECO:0000313" key="5">
    <source>
        <dbReference type="Proteomes" id="UP000284824"/>
    </source>
</evidence>